<reference evidence="10" key="1">
    <citation type="submission" date="2020-07" db="EMBL/GenBank/DDBJ databases">
        <title>Ethylene signaling mediates host invasion by parasitic plants.</title>
        <authorList>
            <person name="Yoshida S."/>
        </authorList>
    </citation>
    <scope>NUCLEOTIDE SEQUENCE</scope>
    <source>
        <strain evidence="10">Okayama</strain>
    </source>
</reference>
<feature type="region of interest" description="Disordered" evidence="7">
    <location>
        <begin position="321"/>
        <end position="396"/>
    </location>
</feature>
<dbReference type="Pfam" id="PF03127">
    <property type="entry name" value="GAT"/>
    <property type="match status" value="1"/>
</dbReference>
<comment type="caution">
    <text evidence="10">The sequence shown here is derived from an EMBL/GenBank/DDBJ whole genome shotgun (WGS) entry which is preliminary data.</text>
</comment>
<feature type="domain" description="GAT" evidence="9">
    <location>
        <begin position="217"/>
        <end position="304"/>
    </location>
</feature>
<evidence type="ECO:0000256" key="4">
    <source>
        <dbReference type="ARBA" id="ARBA00022553"/>
    </source>
</evidence>
<keyword evidence="4" id="KW-0597">Phosphoprotein</keyword>
<dbReference type="Gene3D" id="1.25.40.90">
    <property type="match status" value="1"/>
</dbReference>
<dbReference type="GO" id="GO:0043130">
    <property type="term" value="F:ubiquitin binding"/>
    <property type="evidence" value="ECO:0007669"/>
    <property type="project" value="InterPro"/>
</dbReference>
<feature type="domain" description="VHS" evidence="8">
    <location>
        <begin position="55"/>
        <end position="183"/>
    </location>
</feature>
<dbReference type="AlphaFoldDB" id="A0A830CX91"/>
<comment type="subcellular location">
    <subcellularLocation>
        <location evidence="1">Membrane</location>
        <topology evidence="1">Peripheral membrane protein</topology>
    </subcellularLocation>
</comment>
<protein>
    <submittedName>
        <fullName evidence="10">Tom1-like protein 2</fullName>
    </submittedName>
</protein>
<keyword evidence="11" id="KW-1185">Reference proteome</keyword>
<evidence type="ECO:0000256" key="7">
    <source>
        <dbReference type="SAM" id="MobiDB-lite"/>
    </source>
</evidence>
<feature type="compositionally biased region" description="Basic and acidic residues" evidence="7">
    <location>
        <begin position="383"/>
        <end position="396"/>
    </location>
</feature>
<evidence type="ECO:0000256" key="5">
    <source>
        <dbReference type="ARBA" id="ARBA00022927"/>
    </source>
</evidence>
<dbReference type="SUPFAM" id="SSF89009">
    <property type="entry name" value="GAT-like domain"/>
    <property type="match status" value="1"/>
</dbReference>
<dbReference type="PROSITE" id="PS50909">
    <property type="entry name" value="GAT"/>
    <property type="match status" value="1"/>
</dbReference>
<dbReference type="Proteomes" id="UP000653305">
    <property type="component" value="Unassembled WGS sequence"/>
</dbReference>
<dbReference type="Gene3D" id="1.20.58.160">
    <property type="match status" value="1"/>
</dbReference>
<dbReference type="SUPFAM" id="SSF48464">
    <property type="entry name" value="ENTH/VHS domain"/>
    <property type="match status" value="1"/>
</dbReference>
<evidence type="ECO:0000256" key="3">
    <source>
        <dbReference type="ARBA" id="ARBA00022448"/>
    </source>
</evidence>
<name>A0A830CX91_9LAMI</name>
<dbReference type="OrthoDB" id="2018246at2759"/>
<dbReference type="EMBL" id="BMAC01000731">
    <property type="protein sequence ID" value="GFQ02199.1"/>
    <property type="molecule type" value="Genomic_DNA"/>
</dbReference>
<comment type="similarity">
    <text evidence="2">Belongs to the TOM1 family.</text>
</comment>
<keyword evidence="5" id="KW-0653">Protein transport</keyword>
<proteinExistence type="inferred from homology"/>
<organism evidence="10 11">
    <name type="scientific">Phtheirospermum japonicum</name>
    <dbReference type="NCBI Taxonomy" id="374723"/>
    <lineage>
        <taxon>Eukaryota</taxon>
        <taxon>Viridiplantae</taxon>
        <taxon>Streptophyta</taxon>
        <taxon>Embryophyta</taxon>
        <taxon>Tracheophyta</taxon>
        <taxon>Spermatophyta</taxon>
        <taxon>Magnoliopsida</taxon>
        <taxon>eudicotyledons</taxon>
        <taxon>Gunneridae</taxon>
        <taxon>Pentapetalae</taxon>
        <taxon>asterids</taxon>
        <taxon>lamiids</taxon>
        <taxon>Lamiales</taxon>
        <taxon>Orobanchaceae</taxon>
        <taxon>Orobanchaceae incertae sedis</taxon>
        <taxon>Phtheirospermum</taxon>
    </lineage>
</organism>
<dbReference type="Pfam" id="PF00790">
    <property type="entry name" value="VHS"/>
    <property type="match status" value="1"/>
</dbReference>
<dbReference type="GO" id="GO:0043328">
    <property type="term" value="P:protein transport to vacuole involved in ubiquitin-dependent protein catabolic process via the multivesicular body sorting pathway"/>
    <property type="evidence" value="ECO:0007669"/>
    <property type="project" value="InterPro"/>
</dbReference>
<gene>
    <name evidence="10" type="ORF">PHJA_002363800</name>
</gene>
<dbReference type="PANTHER" id="PTHR46646:SF1">
    <property type="entry name" value="TOM1-LIKE PROTEIN 1"/>
    <property type="match status" value="1"/>
</dbReference>
<sequence>MSDNLKDKVSQLGERLKIGGSGVGQKISAGMSSMSFKMKELFQGGNQIDKLVEEATAETLDGPDWATNLEICDMINRDRVNSVELIRSVKRRLILKSPMAQYLSLMLLETIVKNCDRAFAEVAAERVLDEMVRLIDDPHAAVSNRNKALVMIESWGESTNELRYLPIYEQTYKSLKTRGIRFPGRDNDSLAPIFTPQRSPNATLAQQLHREITAQSFSAEQIKEAFDVARNSIELLQTVLTSSPQQDALQDELTITLLQQCRQSQYTVVAIIETAGDNEALLFEALSVNDEIQNVVSKYEEMKKPLVVPQEPEPAMIPVAIEPDDSPRGGGGKEEEEEEVLIRKPTNARNGFHGGNNYTNNNNNNENAMDGHDGNIFGSTSDTTKKQPHKDDLITF</sequence>
<evidence type="ECO:0000256" key="1">
    <source>
        <dbReference type="ARBA" id="ARBA00004170"/>
    </source>
</evidence>
<dbReference type="GO" id="GO:0035091">
    <property type="term" value="F:phosphatidylinositol binding"/>
    <property type="evidence" value="ECO:0007669"/>
    <property type="project" value="InterPro"/>
</dbReference>
<evidence type="ECO:0000256" key="2">
    <source>
        <dbReference type="ARBA" id="ARBA00007708"/>
    </source>
</evidence>
<evidence type="ECO:0000259" key="9">
    <source>
        <dbReference type="PROSITE" id="PS50909"/>
    </source>
</evidence>
<dbReference type="PANTHER" id="PTHR46646">
    <property type="entry name" value="TOM1-LIKE PROTEIN 1"/>
    <property type="match status" value="1"/>
</dbReference>
<dbReference type="GO" id="GO:0005737">
    <property type="term" value="C:cytoplasm"/>
    <property type="evidence" value="ECO:0007669"/>
    <property type="project" value="UniProtKB-ARBA"/>
</dbReference>
<dbReference type="InterPro" id="IPR002014">
    <property type="entry name" value="VHS_dom"/>
</dbReference>
<evidence type="ECO:0000256" key="6">
    <source>
        <dbReference type="ARBA" id="ARBA00023136"/>
    </source>
</evidence>
<dbReference type="CDD" id="cd03561">
    <property type="entry name" value="VHS"/>
    <property type="match status" value="1"/>
</dbReference>
<dbReference type="SMART" id="SM00288">
    <property type="entry name" value="VHS"/>
    <property type="match status" value="1"/>
</dbReference>
<evidence type="ECO:0000313" key="10">
    <source>
        <dbReference type="EMBL" id="GFQ02199.1"/>
    </source>
</evidence>
<feature type="compositionally biased region" description="Low complexity" evidence="7">
    <location>
        <begin position="355"/>
        <end position="367"/>
    </location>
</feature>
<dbReference type="InterPro" id="IPR004152">
    <property type="entry name" value="GAT_dom"/>
</dbReference>
<evidence type="ECO:0000313" key="11">
    <source>
        <dbReference type="Proteomes" id="UP000653305"/>
    </source>
</evidence>
<dbReference type="InterPro" id="IPR044836">
    <property type="entry name" value="TOL_plant"/>
</dbReference>
<dbReference type="FunFam" id="1.25.40.90:FF:000038">
    <property type="entry name" value="TOM1-like protein 2"/>
    <property type="match status" value="1"/>
</dbReference>
<dbReference type="InterPro" id="IPR038425">
    <property type="entry name" value="GAT_sf"/>
</dbReference>
<keyword evidence="6" id="KW-0472">Membrane</keyword>
<dbReference type="GO" id="GO:0016020">
    <property type="term" value="C:membrane"/>
    <property type="evidence" value="ECO:0007669"/>
    <property type="project" value="UniProtKB-SubCell"/>
</dbReference>
<dbReference type="CDD" id="cd14231">
    <property type="entry name" value="GAT_GGA-like_plant"/>
    <property type="match status" value="1"/>
</dbReference>
<evidence type="ECO:0000259" key="8">
    <source>
        <dbReference type="PROSITE" id="PS50179"/>
    </source>
</evidence>
<dbReference type="PROSITE" id="PS50179">
    <property type="entry name" value="VHS"/>
    <property type="match status" value="1"/>
</dbReference>
<accession>A0A830CX91</accession>
<dbReference type="InterPro" id="IPR008942">
    <property type="entry name" value="ENTH_VHS"/>
</dbReference>
<keyword evidence="3" id="KW-0813">Transport</keyword>